<protein>
    <submittedName>
        <fullName evidence="1">Uncharacterized protein</fullName>
    </submittedName>
</protein>
<dbReference type="RefSeq" id="WP_066972724.1">
    <property type="nucleotide sequence ID" value="NZ_LWMT01000235.1"/>
</dbReference>
<name>A0A166AJ85_9EURY</name>
<keyword evidence="2" id="KW-1185">Reference proteome</keyword>
<dbReference type="PATRIC" id="fig|55758.3.peg.1407"/>
<organism evidence="1 2">
    <name type="scientific">Methanobrevibacter filiformis</name>
    <dbReference type="NCBI Taxonomy" id="55758"/>
    <lineage>
        <taxon>Archaea</taxon>
        <taxon>Methanobacteriati</taxon>
        <taxon>Methanobacteriota</taxon>
        <taxon>Methanomada group</taxon>
        <taxon>Methanobacteria</taxon>
        <taxon>Methanobacteriales</taxon>
        <taxon>Methanobacteriaceae</taxon>
        <taxon>Methanobrevibacter</taxon>
    </lineage>
</organism>
<dbReference type="EMBL" id="LWMT01000235">
    <property type="protein sequence ID" value="KZX12098.1"/>
    <property type="molecule type" value="Genomic_DNA"/>
</dbReference>
<comment type="caution">
    <text evidence="1">The sequence shown here is derived from an EMBL/GenBank/DDBJ whole genome shotgun (WGS) entry which is preliminary data.</text>
</comment>
<accession>A0A166AJ85</accession>
<dbReference type="STRING" id="55758.MBFIL_12280"/>
<evidence type="ECO:0000313" key="1">
    <source>
        <dbReference type="EMBL" id="KZX12098.1"/>
    </source>
</evidence>
<gene>
    <name evidence="1" type="ORF">MBFIL_12280</name>
</gene>
<proteinExistence type="predicted"/>
<evidence type="ECO:0000313" key="2">
    <source>
        <dbReference type="Proteomes" id="UP000077066"/>
    </source>
</evidence>
<sequence>MKSELVLRSEAMGFLIEKFGIVGAERFINSIKREKFDYTEWRRDLLKDKSVNEIYNMAVEFQKNIE</sequence>
<dbReference type="OrthoDB" id="77824at2157"/>
<dbReference type="Proteomes" id="UP000077066">
    <property type="component" value="Unassembled WGS sequence"/>
</dbReference>
<reference evidence="1 2" key="1">
    <citation type="submission" date="2016-04" db="EMBL/GenBank/DDBJ databases">
        <title>Genome sequence of Methanobrevibacter filiformis DSM 11501.</title>
        <authorList>
            <person name="Poehlein A."/>
            <person name="Seedorf H."/>
            <person name="Daniel R."/>
        </authorList>
    </citation>
    <scope>NUCLEOTIDE SEQUENCE [LARGE SCALE GENOMIC DNA]</scope>
    <source>
        <strain evidence="1 2">DSM 11501</strain>
    </source>
</reference>
<dbReference type="AlphaFoldDB" id="A0A166AJ85"/>